<reference evidence="2" key="1">
    <citation type="journal article" date="2023" name="Insect Mol. Biol.">
        <title>Genome sequencing provides insights into the evolution of gene families encoding plant cell wall-degrading enzymes in longhorned beetles.</title>
        <authorList>
            <person name="Shin N.R."/>
            <person name="Okamura Y."/>
            <person name="Kirsch R."/>
            <person name="Pauchet Y."/>
        </authorList>
    </citation>
    <scope>NUCLEOTIDE SEQUENCE</scope>
    <source>
        <strain evidence="2">RBIC_L_NR</strain>
    </source>
</reference>
<gene>
    <name evidence="2" type="ORF">NQ314_009275</name>
</gene>
<feature type="compositionally biased region" description="Polar residues" evidence="1">
    <location>
        <begin position="32"/>
        <end position="49"/>
    </location>
</feature>
<dbReference type="Proteomes" id="UP001162156">
    <property type="component" value="Unassembled WGS sequence"/>
</dbReference>
<organism evidence="2 3">
    <name type="scientific">Rhamnusium bicolor</name>
    <dbReference type="NCBI Taxonomy" id="1586634"/>
    <lineage>
        <taxon>Eukaryota</taxon>
        <taxon>Metazoa</taxon>
        <taxon>Ecdysozoa</taxon>
        <taxon>Arthropoda</taxon>
        <taxon>Hexapoda</taxon>
        <taxon>Insecta</taxon>
        <taxon>Pterygota</taxon>
        <taxon>Neoptera</taxon>
        <taxon>Endopterygota</taxon>
        <taxon>Coleoptera</taxon>
        <taxon>Polyphaga</taxon>
        <taxon>Cucujiformia</taxon>
        <taxon>Chrysomeloidea</taxon>
        <taxon>Cerambycidae</taxon>
        <taxon>Lepturinae</taxon>
        <taxon>Rhagiini</taxon>
        <taxon>Rhamnusium</taxon>
    </lineage>
</organism>
<accession>A0AAV8Y3H1</accession>
<comment type="caution">
    <text evidence="2">The sequence shown here is derived from an EMBL/GenBank/DDBJ whole genome shotgun (WGS) entry which is preliminary data.</text>
</comment>
<sequence length="98" mass="11190">MKFNNFCYDPFESAQRQFLELLECDDFKSVTHTSTPIKHTPRPRTTSNVTPVKQPSPTTKKKTIKSAEPKLTKVPSKTNRASVIEPPSNFKDSLGFRY</sequence>
<evidence type="ECO:0000313" key="3">
    <source>
        <dbReference type="Proteomes" id="UP001162156"/>
    </source>
</evidence>
<feature type="region of interest" description="Disordered" evidence="1">
    <location>
        <begin position="32"/>
        <end position="98"/>
    </location>
</feature>
<evidence type="ECO:0000256" key="1">
    <source>
        <dbReference type="SAM" id="MobiDB-lite"/>
    </source>
</evidence>
<protein>
    <submittedName>
        <fullName evidence="2">Uncharacterized protein</fullName>
    </submittedName>
</protein>
<proteinExistence type="predicted"/>
<name>A0AAV8Y3H1_9CUCU</name>
<evidence type="ECO:0000313" key="2">
    <source>
        <dbReference type="EMBL" id="KAJ8945303.1"/>
    </source>
</evidence>
<dbReference type="EMBL" id="JANEYF010002522">
    <property type="protein sequence ID" value="KAJ8945303.1"/>
    <property type="molecule type" value="Genomic_DNA"/>
</dbReference>
<dbReference type="AlphaFoldDB" id="A0AAV8Y3H1"/>
<keyword evidence="3" id="KW-1185">Reference proteome</keyword>